<dbReference type="PATRIC" id="fig|518634.7.peg.1896"/>
<evidence type="ECO:0000313" key="4">
    <source>
        <dbReference type="Proteomes" id="UP000003191"/>
    </source>
</evidence>
<name>D4BS78_BIFBR</name>
<evidence type="ECO:0000313" key="3">
    <source>
        <dbReference type="EMBL" id="EFE88292.1"/>
    </source>
</evidence>
<accession>D4BS78</accession>
<evidence type="ECO:0000256" key="1">
    <source>
        <dbReference type="SAM" id="MobiDB-lite"/>
    </source>
</evidence>
<feature type="compositionally biased region" description="Polar residues" evidence="1">
    <location>
        <begin position="111"/>
        <end position="120"/>
    </location>
</feature>
<protein>
    <submittedName>
        <fullName evidence="3">Uncharacterized protein</fullName>
    </submittedName>
</protein>
<evidence type="ECO:0000256" key="2">
    <source>
        <dbReference type="SAM" id="Phobius"/>
    </source>
</evidence>
<feature type="region of interest" description="Disordered" evidence="1">
    <location>
        <begin position="1"/>
        <end position="50"/>
    </location>
</feature>
<keyword evidence="4" id="KW-1185">Reference proteome</keyword>
<comment type="caution">
    <text evidence="3">The sequence shown here is derived from an EMBL/GenBank/DDBJ whole genome shotgun (WGS) entry which is preliminary data.</text>
</comment>
<organism evidence="3 4">
    <name type="scientific">Bifidobacterium breve DSM 20213 = JCM 1192</name>
    <dbReference type="NCBI Taxonomy" id="518634"/>
    <lineage>
        <taxon>Bacteria</taxon>
        <taxon>Bacillati</taxon>
        <taxon>Actinomycetota</taxon>
        <taxon>Actinomycetes</taxon>
        <taxon>Bifidobacteriales</taxon>
        <taxon>Bifidobacteriaceae</taxon>
        <taxon>Bifidobacterium</taxon>
    </lineage>
</organism>
<feature type="region of interest" description="Disordered" evidence="1">
    <location>
        <begin position="184"/>
        <end position="204"/>
    </location>
</feature>
<keyword evidence="2" id="KW-0812">Transmembrane</keyword>
<feature type="transmembrane region" description="Helical" evidence="2">
    <location>
        <begin position="261"/>
        <end position="285"/>
    </location>
</feature>
<keyword evidence="2" id="KW-1133">Transmembrane helix</keyword>
<keyword evidence="2" id="KW-0472">Membrane</keyword>
<dbReference type="Proteomes" id="UP000003191">
    <property type="component" value="Unassembled WGS sequence"/>
</dbReference>
<feature type="transmembrane region" description="Helical" evidence="2">
    <location>
        <begin position="236"/>
        <end position="255"/>
    </location>
</feature>
<feature type="compositionally biased region" description="Basic and acidic residues" evidence="1">
    <location>
        <begin position="186"/>
        <end position="198"/>
    </location>
</feature>
<dbReference type="EMBL" id="ACCG02000016">
    <property type="protein sequence ID" value="EFE88292.1"/>
    <property type="molecule type" value="Genomic_DNA"/>
</dbReference>
<dbReference type="AlphaFoldDB" id="D4BS78"/>
<feature type="region of interest" description="Disordered" evidence="1">
    <location>
        <begin position="83"/>
        <end position="130"/>
    </location>
</feature>
<gene>
    <name evidence="3" type="ORF">BIFBRE_04971</name>
</gene>
<proteinExistence type="predicted"/>
<sequence length="307" mass="32818">MHHTRAGNRNQRIIDDGQMIRGNDGTAGARHIIEPRCGGSKTMTRDGSKNLDEEPVEHLAFLPQTDWLLAGRLIRVTVMTDNQNSNVDGEQPIPTPGNGRDSATPADPQKATDTGHNANGNGAMPSGKHDIGNLDDAWAAFEAEHQADLNDVASSRQAKKFEKQAKKREKEALLSVDDLDIGSFTDDARPDRGRKGGPRDFTGSGWLDTDNVMDTYDDGGFTPPNPDLGPVKASTVLLVALLIIGLVGETVMIFVPGLNAIPLLGALLNILFGLGVILGLGGLVAKILNRKDRPGDQGGYYDDGARV</sequence>
<reference evidence="3 4" key="1">
    <citation type="submission" date="2010-02" db="EMBL/GenBank/DDBJ databases">
        <authorList>
            <person name="Weinstock G."/>
            <person name="Sodergren E."/>
            <person name="Clifton S."/>
            <person name="Fulton L."/>
            <person name="Fulton B."/>
            <person name="Courtney L."/>
            <person name="Fronick C."/>
            <person name="Harrison M."/>
            <person name="Strong C."/>
            <person name="Farmer C."/>
            <person name="Delahaunty K."/>
            <person name="Markovic C."/>
            <person name="Hall O."/>
            <person name="Minx P."/>
            <person name="Tomlinson C."/>
            <person name="Mitreva M."/>
            <person name="Nelson J."/>
            <person name="Hou S."/>
            <person name="Wollam A."/>
            <person name="Pepin K.H."/>
            <person name="Johnson M."/>
            <person name="Bhonagiri V."/>
            <person name="Zhang X."/>
            <person name="Suruliraj S."/>
            <person name="Warren W."/>
            <person name="Chinwalla A."/>
            <person name="Mardis E.R."/>
            <person name="Wilson R.K."/>
        </authorList>
    </citation>
    <scope>NUCLEOTIDE SEQUENCE [LARGE SCALE GENOMIC DNA]</scope>
    <source>
        <strain evidence="3 4">DSM 20213</strain>
    </source>
</reference>
<dbReference type="HOGENOM" id="CLU_083826_0_0_11"/>